<evidence type="ECO:0000256" key="1">
    <source>
        <dbReference type="SAM" id="Phobius"/>
    </source>
</evidence>
<keyword evidence="1" id="KW-0812">Transmembrane</keyword>
<dbReference type="EMBL" id="GBXM01018934">
    <property type="protein sequence ID" value="JAH89643.1"/>
    <property type="molecule type" value="Transcribed_RNA"/>
</dbReference>
<reference evidence="2" key="1">
    <citation type="submission" date="2014-11" db="EMBL/GenBank/DDBJ databases">
        <authorList>
            <person name="Amaro Gonzalez C."/>
        </authorList>
    </citation>
    <scope>NUCLEOTIDE SEQUENCE</scope>
</reference>
<name>A0A0E9WJH6_ANGAN</name>
<keyword evidence="1" id="KW-1133">Transmembrane helix</keyword>
<dbReference type="AlphaFoldDB" id="A0A0E9WJH6"/>
<protein>
    <submittedName>
        <fullName evidence="2">Uncharacterized protein</fullName>
    </submittedName>
</protein>
<organism evidence="2">
    <name type="scientific">Anguilla anguilla</name>
    <name type="common">European freshwater eel</name>
    <name type="synonym">Muraena anguilla</name>
    <dbReference type="NCBI Taxonomy" id="7936"/>
    <lineage>
        <taxon>Eukaryota</taxon>
        <taxon>Metazoa</taxon>
        <taxon>Chordata</taxon>
        <taxon>Craniata</taxon>
        <taxon>Vertebrata</taxon>
        <taxon>Euteleostomi</taxon>
        <taxon>Actinopterygii</taxon>
        <taxon>Neopterygii</taxon>
        <taxon>Teleostei</taxon>
        <taxon>Anguilliformes</taxon>
        <taxon>Anguillidae</taxon>
        <taxon>Anguilla</taxon>
    </lineage>
</organism>
<keyword evidence="1" id="KW-0472">Membrane</keyword>
<sequence length="35" mass="3975">MRFSTSQAHFSFLGLIYISVCIRCHVLSKSSDLNL</sequence>
<reference evidence="2" key="2">
    <citation type="journal article" date="2015" name="Fish Shellfish Immunol.">
        <title>Early steps in the European eel (Anguilla anguilla)-Vibrio vulnificus interaction in the gills: Role of the RtxA13 toxin.</title>
        <authorList>
            <person name="Callol A."/>
            <person name="Pajuelo D."/>
            <person name="Ebbesson L."/>
            <person name="Teles M."/>
            <person name="MacKenzie S."/>
            <person name="Amaro C."/>
        </authorList>
    </citation>
    <scope>NUCLEOTIDE SEQUENCE</scope>
</reference>
<proteinExistence type="predicted"/>
<feature type="transmembrane region" description="Helical" evidence="1">
    <location>
        <begin position="6"/>
        <end position="26"/>
    </location>
</feature>
<accession>A0A0E9WJH6</accession>
<evidence type="ECO:0000313" key="2">
    <source>
        <dbReference type="EMBL" id="JAH89643.1"/>
    </source>
</evidence>